<dbReference type="SUPFAM" id="SSF51735">
    <property type="entry name" value="NAD(P)-binding Rossmann-fold domains"/>
    <property type="match status" value="1"/>
</dbReference>
<protein>
    <submittedName>
        <fullName evidence="2">NAD(P)H-binding protein</fullName>
    </submittedName>
</protein>
<feature type="domain" description="NAD(P)-binding" evidence="1">
    <location>
        <begin position="19"/>
        <end position="188"/>
    </location>
</feature>
<comment type="caution">
    <text evidence="2">The sequence shown here is derived from an EMBL/GenBank/DDBJ whole genome shotgun (WGS) entry which is preliminary data.</text>
</comment>
<evidence type="ECO:0000259" key="1">
    <source>
        <dbReference type="Pfam" id="PF13460"/>
    </source>
</evidence>
<reference evidence="2 3" key="1">
    <citation type="submission" date="2023-01" db="EMBL/GenBank/DDBJ databases">
        <title>Minimal conservation of predation-associated metabolite biosynthetic gene clusters underscores biosynthetic potential of Myxococcota including descriptions for ten novel species: Archangium lansinium sp. nov., Myxococcus landrumus sp. nov., Nannocystis bai.</title>
        <authorList>
            <person name="Ahearne A."/>
            <person name="Stevens C."/>
            <person name="Dowd S."/>
        </authorList>
    </citation>
    <scope>NUCLEOTIDE SEQUENCE [LARGE SCALE GENOMIC DNA]</scope>
    <source>
        <strain evidence="2 3">WIWO2</strain>
    </source>
</reference>
<dbReference type="Gene3D" id="3.90.25.10">
    <property type="entry name" value="UDP-galactose 4-epimerase, domain 1"/>
    <property type="match status" value="1"/>
</dbReference>
<dbReference type="EMBL" id="JAQNDK010000004">
    <property type="protein sequence ID" value="MDC0682736.1"/>
    <property type="molecule type" value="Genomic_DNA"/>
</dbReference>
<evidence type="ECO:0000313" key="2">
    <source>
        <dbReference type="EMBL" id="MDC0682736.1"/>
    </source>
</evidence>
<gene>
    <name evidence="2" type="ORF">POL72_33725</name>
</gene>
<keyword evidence="3" id="KW-1185">Reference proteome</keyword>
<dbReference type="Pfam" id="PF13460">
    <property type="entry name" value="NAD_binding_10"/>
    <property type="match status" value="1"/>
</dbReference>
<dbReference type="Gene3D" id="3.40.50.720">
    <property type="entry name" value="NAD(P)-binding Rossmann-like Domain"/>
    <property type="match status" value="1"/>
</dbReference>
<sequence>MGTSNGSGGGNKILVLTSTGTVGKLLIEQLTQAGEQVRAGSRDPAKVAPVRGVEVVRFDYRDSSTFAGALEGVNRVFLLSPSGELSQYDLLVPFLETAISGGKRKIVLLTASGVEYDDSQPLRRVELFLERSGAPYVILRPTWFLDNFHTFWRGPIVHAGVLPIPAADSRTAFIDARDIAASAVAALRSDKFDKKAFTLTGPEALTYAEAAAALSKVSGRAIQYVNTDDASFIQGARQAGISEGYANFLAGLFGFVRQGAAAQVSAGVTTLTGQPPRTLAQYAQDHKDAWKA</sequence>
<dbReference type="InterPro" id="IPR051604">
    <property type="entry name" value="Ergot_Alk_Oxidoreductase"/>
</dbReference>
<organism evidence="2 3">
    <name type="scientific">Sorangium atrum</name>
    <dbReference type="NCBI Taxonomy" id="2995308"/>
    <lineage>
        <taxon>Bacteria</taxon>
        <taxon>Pseudomonadati</taxon>
        <taxon>Myxococcota</taxon>
        <taxon>Polyangia</taxon>
        <taxon>Polyangiales</taxon>
        <taxon>Polyangiaceae</taxon>
        <taxon>Sorangium</taxon>
    </lineage>
</organism>
<accession>A0ABT5C8H8</accession>
<dbReference type="RefSeq" id="WP_272100894.1">
    <property type="nucleotide sequence ID" value="NZ_JAQNDK010000004.1"/>
</dbReference>
<evidence type="ECO:0000313" key="3">
    <source>
        <dbReference type="Proteomes" id="UP001217485"/>
    </source>
</evidence>
<proteinExistence type="predicted"/>
<dbReference type="PANTHER" id="PTHR43162">
    <property type="match status" value="1"/>
</dbReference>
<dbReference type="InterPro" id="IPR036291">
    <property type="entry name" value="NAD(P)-bd_dom_sf"/>
</dbReference>
<dbReference type="InterPro" id="IPR016040">
    <property type="entry name" value="NAD(P)-bd_dom"/>
</dbReference>
<name>A0ABT5C8H8_9BACT</name>
<dbReference type="Proteomes" id="UP001217485">
    <property type="component" value="Unassembled WGS sequence"/>
</dbReference>
<dbReference type="PANTHER" id="PTHR43162:SF1">
    <property type="entry name" value="PRESTALK A DIFFERENTIATION PROTEIN A"/>
    <property type="match status" value="1"/>
</dbReference>